<comment type="similarity">
    <text evidence="1 5">Belongs to the thiolase-like superfamily. Thiolase family.</text>
</comment>
<dbReference type="NCBIfam" id="TIGR01930">
    <property type="entry name" value="AcCoA-C-Actrans"/>
    <property type="match status" value="1"/>
</dbReference>
<sequence length="394" mass="40580">MRDVVILSSVRTAAGAFGGALKDLSAPQLGAVAAREAIRRSGVAPEHFDETVFGNGWQAGVGPNAARLVSVQAGLPKEVPAFTVNKRCGSSLKAAALAAQAIRAGDAEVVLAGGTESTSGVPYILPGARWGVRFGHAEFLDLIYKDGYMDPLSGQLMGATAENLAERYNLTREEQDAFALESQEKALAALKGGRFASETVAVELPGKKGEPAAFGADETPREGLSMEKLGRLKPVFNKEGSVTAGNSCCQADAAAALVVASREQAEALGARPIAILRGYASTGVEPKHMGLGPVTAIPKALERAGLALADMDLVEVNEAFAAQVIACERELKWDRKKLNVHGGAIALGHPVGATGAKLIATALSALERRGGELAVVSACIGGGQGVAVVLQRVA</sequence>
<feature type="domain" description="Thiolase C-terminal" evidence="7">
    <location>
        <begin position="271"/>
        <end position="392"/>
    </location>
</feature>
<dbReference type="PIRSF" id="PIRSF000429">
    <property type="entry name" value="Ac-CoA_Ac_transf"/>
    <property type="match status" value="1"/>
</dbReference>
<dbReference type="Pfam" id="PF00108">
    <property type="entry name" value="Thiolase_N"/>
    <property type="match status" value="1"/>
</dbReference>
<dbReference type="CDD" id="cd00751">
    <property type="entry name" value="thiolase"/>
    <property type="match status" value="1"/>
</dbReference>
<evidence type="ECO:0000256" key="3">
    <source>
        <dbReference type="ARBA" id="ARBA00023315"/>
    </source>
</evidence>
<evidence type="ECO:0000256" key="2">
    <source>
        <dbReference type="ARBA" id="ARBA00022679"/>
    </source>
</evidence>
<dbReference type="EC" id="2.3.1.16" evidence="8"/>
<evidence type="ECO:0000313" key="8">
    <source>
        <dbReference type="EMBL" id="MBI3127452.1"/>
    </source>
</evidence>
<evidence type="ECO:0000256" key="4">
    <source>
        <dbReference type="PIRSR" id="PIRSR000429-1"/>
    </source>
</evidence>
<feature type="active site" description="Proton acceptor" evidence="4">
    <location>
        <position position="349"/>
    </location>
</feature>
<dbReference type="InterPro" id="IPR020613">
    <property type="entry name" value="Thiolase_CS"/>
</dbReference>
<name>A0A932MNC9_UNCTE</name>
<proteinExistence type="inferred from homology"/>
<dbReference type="Gene3D" id="3.40.47.10">
    <property type="match status" value="1"/>
</dbReference>
<organism evidence="8 9">
    <name type="scientific">Tectimicrobiota bacterium</name>
    <dbReference type="NCBI Taxonomy" id="2528274"/>
    <lineage>
        <taxon>Bacteria</taxon>
        <taxon>Pseudomonadati</taxon>
        <taxon>Nitrospinota/Tectimicrobiota group</taxon>
        <taxon>Candidatus Tectimicrobiota</taxon>
    </lineage>
</organism>
<feature type="active site" description="Acyl-thioester intermediate" evidence="4">
    <location>
        <position position="88"/>
    </location>
</feature>
<dbReference type="AlphaFoldDB" id="A0A932MNC9"/>
<dbReference type="InterPro" id="IPR020610">
    <property type="entry name" value="Thiolase_AS"/>
</dbReference>
<dbReference type="PANTHER" id="PTHR18919:SF107">
    <property type="entry name" value="ACETYL-COA ACETYLTRANSFERASE, CYTOSOLIC"/>
    <property type="match status" value="1"/>
</dbReference>
<feature type="active site" description="Proton acceptor" evidence="4">
    <location>
        <position position="379"/>
    </location>
</feature>
<dbReference type="InterPro" id="IPR002155">
    <property type="entry name" value="Thiolase"/>
</dbReference>
<evidence type="ECO:0000259" key="7">
    <source>
        <dbReference type="Pfam" id="PF02803"/>
    </source>
</evidence>
<dbReference type="InterPro" id="IPR016039">
    <property type="entry name" value="Thiolase-like"/>
</dbReference>
<keyword evidence="2 5" id="KW-0808">Transferase</keyword>
<evidence type="ECO:0000259" key="6">
    <source>
        <dbReference type="Pfam" id="PF00108"/>
    </source>
</evidence>
<dbReference type="EMBL" id="JACPUR010000017">
    <property type="protein sequence ID" value="MBI3127452.1"/>
    <property type="molecule type" value="Genomic_DNA"/>
</dbReference>
<dbReference type="SUPFAM" id="SSF53901">
    <property type="entry name" value="Thiolase-like"/>
    <property type="match status" value="2"/>
</dbReference>
<comment type="caution">
    <text evidence="8">The sequence shown here is derived from an EMBL/GenBank/DDBJ whole genome shotgun (WGS) entry which is preliminary data.</text>
</comment>
<dbReference type="Pfam" id="PF02803">
    <property type="entry name" value="Thiolase_C"/>
    <property type="match status" value="1"/>
</dbReference>
<dbReference type="PROSITE" id="PS00099">
    <property type="entry name" value="THIOLASE_3"/>
    <property type="match status" value="1"/>
</dbReference>
<dbReference type="PROSITE" id="PS00737">
    <property type="entry name" value="THIOLASE_2"/>
    <property type="match status" value="1"/>
</dbReference>
<accession>A0A932MNC9</accession>
<keyword evidence="3 5" id="KW-0012">Acyltransferase</keyword>
<dbReference type="InterPro" id="IPR020617">
    <property type="entry name" value="Thiolase_C"/>
</dbReference>
<dbReference type="Proteomes" id="UP000782312">
    <property type="component" value="Unassembled WGS sequence"/>
</dbReference>
<evidence type="ECO:0000256" key="1">
    <source>
        <dbReference type="ARBA" id="ARBA00010982"/>
    </source>
</evidence>
<evidence type="ECO:0000313" key="9">
    <source>
        <dbReference type="Proteomes" id="UP000782312"/>
    </source>
</evidence>
<reference evidence="8" key="1">
    <citation type="submission" date="2020-07" db="EMBL/GenBank/DDBJ databases">
        <title>Huge and variable diversity of episymbiotic CPR bacteria and DPANN archaea in groundwater ecosystems.</title>
        <authorList>
            <person name="He C.Y."/>
            <person name="Keren R."/>
            <person name="Whittaker M."/>
            <person name="Farag I.F."/>
            <person name="Doudna J."/>
            <person name="Cate J.H.D."/>
            <person name="Banfield J.F."/>
        </authorList>
    </citation>
    <scope>NUCLEOTIDE SEQUENCE</scope>
    <source>
        <strain evidence="8">NC_groundwater_763_Ag_S-0.2um_68_21</strain>
    </source>
</reference>
<protein>
    <submittedName>
        <fullName evidence="8">Acetyl-CoA C-acyltransferase</fullName>
        <ecNumber evidence="8">2.3.1.16</ecNumber>
    </submittedName>
</protein>
<dbReference type="PANTHER" id="PTHR18919">
    <property type="entry name" value="ACETYL-COA C-ACYLTRANSFERASE"/>
    <property type="match status" value="1"/>
</dbReference>
<dbReference type="InterPro" id="IPR020616">
    <property type="entry name" value="Thiolase_N"/>
</dbReference>
<dbReference type="FunFam" id="3.40.47.10:FF:000010">
    <property type="entry name" value="Acetyl-CoA acetyltransferase (Thiolase)"/>
    <property type="match status" value="1"/>
</dbReference>
<gene>
    <name evidence="8" type="ORF">HYZ11_07595</name>
</gene>
<dbReference type="GO" id="GO:0003988">
    <property type="term" value="F:acetyl-CoA C-acyltransferase activity"/>
    <property type="evidence" value="ECO:0007669"/>
    <property type="project" value="UniProtKB-EC"/>
</dbReference>
<feature type="domain" description="Thiolase N-terminal" evidence="6">
    <location>
        <begin position="4"/>
        <end position="262"/>
    </location>
</feature>
<evidence type="ECO:0000256" key="5">
    <source>
        <dbReference type="RuleBase" id="RU003557"/>
    </source>
</evidence>